<keyword evidence="2" id="KW-1133">Transmembrane helix</keyword>
<name>A0A1J0F7J8_9FLOR</name>
<dbReference type="GO" id="GO:0016020">
    <property type="term" value="C:membrane"/>
    <property type="evidence" value="ECO:0007669"/>
    <property type="project" value="InterPro"/>
</dbReference>
<accession>A0A1J0F7J8</accession>
<organism evidence="3">
    <name type="scientific">Vertebrata lanosa</name>
    <dbReference type="NCBI Taxonomy" id="1261582"/>
    <lineage>
        <taxon>Eukaryota</taxon>
        <taxon>Rhodophyta</taxon>
        <taxon>Florideophyceae</taxon>
        <taxon>Rhodymeniophycidae</taxon>
        <taxon>Ceramiales</taxon>
        <taxon>Rhodomelaceae</taxon>
        <taxon>Polysiphonioideae</taxon>
        <taxon>Vertebrata</taxon>
    </lineage>
</organism>
<dbReference type="SUPFAM" id="SSF81343">
    <property type="entry name" value="Fumarate reductase respiratory complex transmembrane subunits"/>
    <property type="match status" value="1"/>
</dbReference>
<protein>
    <submittedName>
        <fullName evidence="3">Succinate dehydrogenase subunit 4</fullName>
        <ecNumber evidence="3">1.3.5.1</ecNumber>
    </submittedName>
</protein>
<evidence type="ECO:0000256" key="2">
    <source>
        <dbReference type="SAM" id="Phobius"/>
    </source>
</evidence>
<dbReference type="GeneID" id="30413258"/>
<sequence length="77" mass="9391">MYYSFMRYFTSIFLLISFIVDLEIVLLFLSFFQLHLFLGINSILKDYIHQNEIKILLIFLNRLVLIFFFSIILEIIF</sequence>
<keyword evidence="2" id="KW-0472">Membrane</keyword>
<dbReference type="RefSeq" id="YP_009325915.1">
    <property type="nucleotide sequence ID" value="NC_032003.1"/>
</dbReference>
<dbReference type="InterPro" id="IPR034804">
    <property type="entry name" value="SQR/QFR_C/D"/>
</dbReference>
<dbReference type="EMBL" id="KX687880">
    <property type="protein sequence ID" value="APC24956.1"/>
    <property type="molecule type" value="Genomic_DNA"/>
</dbReference>
<feature type="transmembrane region" description="Helical" evidence="2">
    <location>
        <begin position="12"/>
        <end position="35"/>
    </location>
</feature>
<comment type="pathway">
    <text evidence="1">Carbohydrate metabolism.</text>
</comment>
<proteinExistence type="predicted"/>
<keyword evidence="3" id="KW-0560">Oxidoreductase</keyword>
<feature type="transmembrane region" description="Helical" evidence="2">
    <location>
        <begin position="55"/>
        <end position="76"/>
    </location>
</feature>
<keyword evidence="2" id="KW-0812">Transmembrane</keyword>
<gene>
    <name evidence="3" type="primary">sdhD</name>
</gene>
<keyword evidence="3" id="KW-0496">Mitochondrion</keyword>
<dbReference type="Gene3D" id="1.20.1300.10">
    <property type="entry name" value="Fumarate reductase/succinate dehydrogenase, transmembrane subunit"/>
    <property type="match status" value="1"/>
</dbReference>
<dbReference type="EC" id="1.3.5.1" evidence="3"/>
<reference evidence="3" key="1">
    <citation type="journal article" date="2016" name="Genome Biol. Evol.">
        <title>Red Algal Mitochondrial Genomes are More Complete than Previously Reported.</title>
        <authorList>
            <person name="Salomaki E.D."/>
            <person name="Lane C.E."/>
        </authorList>
    </citation>
    <scope>NUCLEOTIDE SEQUENCE</scope>
</reference>
<geneLocation type="mitochondrion" evidence="3"/>
<dbReference type="GO" id="GO:0008177">
    <property type="term" value="F:succinate dehydrogenase (quinone) activity"/>
    <property type="evidence" value="ECO:0007669"/>
    <property type="project" value="UniProtKB-EC"/>
</dbReference>
<evidence type="ECO:0000313" key="3">
    <source>
        <dbReference type="EMBL" id="APC24956.1"/>
    </source>
</evidence>
<dbReference type="AlphaFoldDB" id="A0A1J0F7J8"/>
<evidence type="ECO:0000256" key="1">
    <source>
        <dbReference type="ARBA" id="ARBA00005007"/>
    </source>
</evidence>